<evidence type="ECO:0000313" key="1">
    <source>
        <dbReference type="EMBL" id="MBW0513181.1"/>
    </source>
</evidence>
<dbReference type="EMBL" id="AVOT02023245">
    <property type="protein sequence ID" value="MBW0513181.1"/>
    <property type="molecule type" value="Genomic_DNA"/>
</dbReference>
<comment type="caution">
    <text evidence="1">The sequence shown here is derived from an EMBL/GenBank/DDBJ whole genome shotgun (WGS) entry which is preliminary data.</text>
</comment>
<proteinExistence type="predicted"/>
<name>A0A9Q3DZE6_9BASI</name>
<evidence type="ECO:0000313" key="2">
    <source>
        <dbReference type="Proteomes" id="UP000765509"/>
    </source>
</evidence>
<keyword evidence="2" id="KW-1185">Reference proteome</keyword>
<accession>A0A9Q3DZE6</accession>
<dbReference type="Proteomes" id="UP000765509">
    <property type="component" value="Unassembled WGS sequence"/>
</dbReference>
<sequence length="152" mass="17089">MITKDYPAGFENTKEALQTHVKLLWGPIAQHAVPLSPDPTELKEFYQQFSNTDQIEFAISNEGPPLVPVDTIKTLHKACQKRTKIGKHFLNLSDFSIRYLCSYLSGLGICTWAPNLLEPADSLYNEACHISALKTFRQLAVGGTYQFMNINL</sequence>
<protein>
    <submittedName>
        <fullName evidence="1">Uncharacterized protein</fullName>
    </submittedName>
</protein>
<dbReference type="AlphaFoldDB" id="A0A9Q3DZE6"/>
<organism evidence="1 2">
    <name type="scientific">Austropuccinia psidii MF-1</name>
    <dbReference type="NCBI Taxonomy" id="1389203"/>
    <lineage>
        <taxon>Eukaryota</taxon>
        <taxon>Fungi</taxon>
        <taxon>Dikarya</taxon>
        <taxon>Basidiomycota</taxon>
        <taxon>Pucciniomycotina</taxon>
        <taxon>Pucciniomycetes</taxon>
        <taxon>Pucciniales</taxon>
        <taxon>Sphaerophragmiaceae</taxon>
        <taxon>Austropuccinia</taxon>
    </lineage>
</organism>
<dbReference type="OrthoDB" id="2507162at2759"/>
<gene>
    <name evidence="1" type="ORF">O181_052896</name>
</gene>
<reference evidence="1" key="1">
    <citation type="submission" date="2021-03" db="EMBL/GenBank/DDBJ databases">
        <title>Draft genome sequence of rust myrtle Austropuccinia psidii MF-1, a brazilian biotype.</title>
        <authorList>
            <person name="Quecine M.C."/>
            <person name="Pachon D.M.R."/>
            <person name="Bonatelli M.L."/>
            <person name="Correr F.H."/>
            <person name="Franceschini L.M."/>
            <person name="Leite T.F."/>
            <person name="Margarido G.R.A."/>
            <person name="Almeida C.A."/>
            <person name="Ferrarezi J.A."/>
            <person name="Labate C.A."/>
        </authorList>
    </citation>
    <scope>NUCLEOTIDE SEQUENCE</scope>
    <source>
        <strain evidence="1">MF-1</strain>
    </source>
</reference>